<keyword evidence="7 9" id="KW-0460">Magnesium</keyword>
<keyword evidence="3 9" id="KW-0540">Nuclease</keyword>
<dbReference type="PIRSF" id="PIRSF032582">
    <property type="entry name" value="Cas2"/>
    <property type="match status" value="1"/>
</dbReference>
<evidence type="ECO:0000313" key="12">
    <source>
        <dbReference type="Proteomes" id="UP000192602"/>
    </source>
</evidence>
<keyword evidence="6 9" id="KW-0378">Hydrolase</keyword>
<evidence type="ECO:0000256" key="7">
    <source>
        <dbReference type="ARBA" id="ARBA00022842"/>
    </source>
</evidence>
<evidence type="ECO:0000256" key="2">
    <source>
        <dbReference type="ARBA" id="ARBA00009959"/>
    </source>
</evidence>
<dbReference type="Proteomes" id="UP000192602">
    <property type="component" value="Unassembled WGS sequence"/>
</dbReference>
<comment type="function">
    <text evidence="9">CRISPR (clustered regularly interspaced short palindromic repeat), is an adaptive immune system that provides protection against mobile genetic elements (viruses, transposable elements and conjugative plasmids). CRISPR clusters contain sequences complementary to antecedent mobile elements and target invading nucleic acids. CRISPR clusters are transcribed and processed into CRISPR RNA (crRNA). Functions as a ssRNA-specific endoribonuclease. Involved in the integration of spacer DNA into the CRISPR cassette.</text>
</comment>
<keyword evidence="5 9" id="KW-0255">Endonuclease</keyword>
<keyword evidence="8 9" id="KW-0051">Antiviral defense</keyword>
<name>A0A1W1WRD8_9BACT</name>
<protein>
    <recommendedName>
        <fullName evidence="9">CRISPR-associated endoribonuclease Cas2</fullName>
        <ecNumber evidence="9">3.1.-.-</ecNumber>
    </recommendedName>
</protein>
<keyword evidence="12" id="KW-1185">Reference proteome</keyword>
<accession>A0A1W1WRD8</accession>
<feature type="binding site" evidence="9">
    <location>
        <position position="8"/>
    </location>
    <ligand>
        <name>Mg(2+)</name>
        <dbReference type="ChEBI" id="CHEBI:18420"/>
        <note>catalytic</note>
    </ligand>
</feature>
<dbReference type="HAMAP" id="MF_01471">
    <property type="entry name" value="Cas2"/>
    <property type="match status" value="1"/>
</dbReference>
<evidence type="ECO:0000256" key="5">
    <source>
        <dbReference type="ARBA" id="ARBA00022759"/>
    </source>
</evidence>
<organism evidence="11 12">
    <name type="scientific">Nitratiruptor tergarcus DSM 16512</name>
    <dbReference type="NCBI Taxonomy" id="1069081"/>
    <lineage>
        <taxon>Bacteria</taxon>
        <taxon>Pseudomonadati</taxon>
        <taxon>Campylobacterota</taxon>
        <taxon>Epsilonproteobacteria</taxon>
        <taxon>Nautiliales</taxon>
        <taxon>Nitratiruptoraceae</taxon>
        <taxon>Nitratiruptor</taxon>
    </lineage>
</organism>
<dbReference type="STRING" id="1069081.SAMN05660197_0650"/>
<dbReference type="Pfam" id="PF09827">
    <property type="entry name" value="CRISPR_Cas2"/>
    <property type="match status" value="1"/>
</dbReference>
<dbReference type="AlphaFoldDB" id="A0A1W1WRD8"/>
<comment type="cofactor">
    <cofactor evidence="1 9">
        <name>Mg(2+)</name>
        <dbReference type="ChEBI" id="CHEBI:18420"/>
    </cofactor>
</comment>
<evidence type="ECO:0000256" key="10">
    <source>
        <dbReference type="PIRNR" id="PIRNR032582"/>
    </source>
</evidence>
<dbReference type="PANTHER" id="PTHR34405">
    <property type="entry name" value="CRISPR-ASSOCIATED ENDORIBONUCLEASE CAS2"/>
    <property type="match status" value="1"/>
</dbReference>
<dbReference type="PANTHER" id="PTHR34405:SF1">
    <property type="entry name" value="CRISPR-ASSOCIATED ENDORIBONUCLEASE CAS2"/>
    <property type="match status" value="1"/>
</dbReference>
<evidence type="ECO:0000313" key="11">
    <source>
        <dbReference type="EMBL" id="SMC08874.1"/>
    </source>
</evidence>
<dbReference type="CDD" id="cd09725">
    <property type="entry name" value="Cas2_I_II_III"/>
    <property type="match status" value="1"/>
</dbReference>
<evidence type="ECO:0000256" key="1">
    <source>
        <dbReference type="ARBA" id="ARBA00001946"/>
    </source>
</evidence>
<dbReference type="GO" id="GO:0051607">
    <property type="term" value="P:defense response to virus"/>
    <property type="evidence" value="ECO:0007669"/>
    <property type="project" value="UniProtKB-UniRule"/>
</dbReference>
<evidence type="ECO:0000256" key="9">
    <source>
        <dbReference type="HAMAP-Rule" id="MF_01471"/>
    </source>
</evidence>
<dbReference type="Gene3D" id="3.30.70.240">
    <property type="match status" value="1"/>
</dbReference>
<dbReference type="GO" id="GO:0046872">
    <property type="term" value="F:metal ion binding"/>
    <property type="evidence" value="ECO:0007669"/>
    <property type="project" value="UniProtKB-UniRule"/>
</dbReference>
<dbReference type="GO" id="GO:0004521">
    <property type="term" value="F:RNA endonuclease activity"/>
    <property type="evidence" value="ECO:0007669"/>
    <property type="project" value="UniProtKB-UniRule"/>
</dbReference>
<comment type="similarity">
    <text evidence="2 9 10">Belongs to the CRISPR-associated endoribonuclease Cas2 protein family.</text>
</comment>
<reference evidence="12" key="1">
    <citation type="submission" date="2017-04" db="EMBL/GenBank/DDBJ databases">
        <authorList>
            <person name="Varghese N."/>
            <person name="Submissions S."/>
        </authorList>
    </citation>
    <scope>NUCLEOTIDE SEQUENCE [LARGE SCALE GENOMIC DNA]</scope>
    <source>
        <strain evidence="12">DSM 16512</strain>
    </source>
</reference>
<dbReference type="InterPro" id="IPR021127">
    <property type="entry name" value="CRISPR_associated_Cas2"/>
</dbReference>
<evidence type="ECO:0000256" key="8">
    <source>
        <dbReference type="ARBA" id="ARBA00023118"/>
    </source>
</evidence>
<gene>
    <name evidence="9" type="primary">cas2</name>
    <name evidence="11" type="ORF">SAMN05660197_0650</name>
</gene>
<dbReference type="RefSeq" id="WP_084275134.1">
    <property type="nucleotide sequence ID" value="NZ_AP026671.1"/>
</dbReference>
<dbReference type="GO" id="GO:0016787">
    <property type="term" value="F:hydrolase activity"/>
    <property type="evidence" value="ECO:0007669"/>
    <property type="project" value="UniProtKB-KW"/>
</dbReference>
<dbReference type="InterPro" id="IPR019199">
    <property type="entry name" value="Virulence_VapD/CRISPR_Cas2"/>
</dbReference>
<proteinExistence type="inferred from homology"/>
<evidence type="ECO:0000256" key="4">
    <source>
        <dbReference type="ARBA" id="ARBA00022723"/>
    </source>
</evidence>
<evidence type="ECO:0000256" key="3">
    <source>
        <dbReference type="ARBA" id="ARBA00022722"/>
    </source>
</evidence>
<dbReference type="GO" id="GO:0043571">
    <property type="term" value="P:maintenance of CRISPR repeat elements"/>
    <property type="evidence" value="ECO:0007669"/>
    <property type="project" value="UniProtKB-UniRule"/>
</dbReference>
<dbReference type="NCBIfam" id="TIGR01573">
    <property type="entry name" value="cas2"/>
    <property type="match status" value="1"/>
</dbReference>
<comment type="subunit">
    <text evidence="9">Homodimer, forms a heterotetramer with a Cas1 homodimer.</text>
</comment>
<dbReference type="SUPFAM" id="SSF143430">
    <property type="entry name" value="TTP0101/SSO1404-like"/>
    <property type="match status" value="1"/>
</dbReference>
<evidence type="ECO:0000256" key="6">
    <source>
        <dbReference type="ARBA" id="ARBA00022801"/>
    </source>
</evidence>
<dbReference type="EC" id="3.1.-.-" evidence="9"/>
<dbReference type="EMBL" id="FWWZ01000001">
    <property type="protein sequence ID" value="SMC08874.1"/>
    <property type="molecule type" value="Genomic_DNA"/>
</dbReference>
<keyword evidence="4 9" id="KW-0479">Metal-binding</keyword>
<dbReference type="OrthoDB" id="9798176at2"/>
<sequence>MYIILVYDICTIEKEGQNRLNKVMKLCRQYLHHTQKSVFEGELSEAKFIKLQNSIKNIIDFNNDYVIFYRIDNKNNVKKYNLGISFDPTTNIF</sequence>